<name>A0A839A6M4_9LACT</name>
<keyword evidence="8" id="KW-1185">Reference proteome</keyword>
<comment type="similarity">
    <text evidence="1">Belongs to the glycosyltransferase 2 family.</text>
</comment>
<dbReference type="AlphaFoldDB" id="A0A839A6M4"/>
<dbReference type="PANTHER" id="PTHR43630">
    <property type="entry name" value="POLY-BETA-1,6-N-ACETYL-D-GLUCOSAMINE SYNTHASE"/>
    <property type="match status" value="1"/>
</dbReference>
<evidence type="ECO:0000256" key="4">
    <source>
        <dbReference type="SAM" id="Phobius"/>
    </source>
</evidence>
<feature type="transmembrane region" description="Helical" evidence="4">
    <location>
        <begin position="336"/>
        <end position="361"/>
    </location>
</feature>
<dbReference type="GO" id="GO:0016757">
    <property type="term" value="F:glycosyltransferase activity"/>
    <property type="evidence" value="ECO:0007669"/>
    <property type="project" value="UniProtKB-KW"/>
</dbReference>
<dbReference type="InterPro" id="IPR029044">
    <property type="entry name" value="Nucleotide-diphossugar_trans"/>
</dbReference>
<keyword evidence="4" id="KW-0812">Transmembrane</keyword>
<evidence type="ECO:0000313" key="8">
    <source>
        <dbReference type="Proteomes" id="UP000571018"/>
    </source>
</evidence>
<evidence type="ECO:0000313" key="7">
    <source>
        <dbReference type="EMBL" id="MBA5729225.1"/>
    </source>
</evidence>
<organism evidence="7 8">
    <name type="scientific">Ruoffia halotolerans</name>
    <dbReference type="NCBI Taxonomy" id="2748684"/>
    <lineage>
        <taxon>Bacteria</taxon>
        <taxon>Bacillati</taxon>
        <taxon>Bacillota</taxon>
        <taxon>Bacilli</taxon>
        <taxon>Lactobacillales</taxon>
        <taxon>Aerococcaceae</taxon>
        <taxon>Ruoffia</taxon>
    </lineage>
</organism>
<feature type="transmembrane region" description="Helical" evidence="4">
    <location>
        <begin position="368"/>
        <end position="389"/>
    </location>
</feature>
<dbReference type="Pfam" id="PF00535">
    <property type="entry name" value="Glycos_transf_2"/>
    <property type="match status" value="1"/>
</dbReference>
<sequence>MMIVIINYAAMLLIAYFTLRKNTGIDRQVETLPYQITKVMKPISIVVPAYNESAGILNSIYSLLNLNYTQTEIIIVNDGSTDDTQEKVLKEFKLIPVFEAIRVQIPSKKIKQVYQSTVHTNLFFIEKENGGKSDALNAGINLAHYPYICSIDGDSILHRDALFSIMTPISASNGQIIAAGGTIRVANEMNVELGDFKEPKIYSKPLILIQVIEYVRSFLIGRISLSQFNLLLIISGAFSIFERQWVIDVGGYSTDMIGEDMELVVKLHRLIKERGVDKKIISIPDPICYTEAPNKLAILRRQRRRWHQGLLSSLLRHKDMLLNPKYGAIGMISLPYYWFVEAMGPVIEFLGVFYVILTFFFGQVYFEFIIMLSAFFLIYGGIYTIGALLLDSYTINGYVSTRALFRMVIISMTEVFWYRPLNIFWRLEGIYQTLKGNTEWGEMERSGFSRKGDAE</sequence>
<dbReference type="Gene3D" id="3.90.550.10">
    <property type="entry name" value="Spore Coat Polysaccharide Biosynthesis Protein SpsA, Chain A"/>
    <property type="match status" value="1"/>
</dbReference>
<dbReference type="PANTHER" id="PTHR43630:SF1">
    <property type="entry name" value="POLY-BETA-1,6-N-ACETYL-D-GLUCOSAMINE SYNTHASE"/>
    <property type="match status" value="1"/>
</dbReference>
<keyword evidence="4" id="KW-1133">Transmembrane helix</keyword>
<comment type="caution">
    <text evidence="7">The sequence shown here is derived from an EMBL/GenBank/DDBJ whole genome shotgun (WGS) entry which is preliminary data.</text>
</comment>
<dbReference type="InterPro" id="IPR001173">
    <property type="entry name" value="Glyco_trans_2-like"/>
</dbReference>
<dbReference type="SUPFAM" id="SSF53448">
    <property type="entry name" value="Nucleotide-diphospho-sugar transferases"/>
    <property type="match status" value="1"/>
</dbReference>
<feature type="domain" description="Glycosyltransferase 2-like" evidence="5">
    <location>
        <begin position="44"/>
        <end position="186"/>
    </location>
</feature>
<evidence type="ECO:0000256" key="2">
    <source>
        <dbReference type="ARBA" id="ARBA00022676"/>
    </source>
</evidence>
<feature type="domain" description="Glycosyltransferase 2-like" evidence="6">
    <location>
        <begin position="228"/>
        <end position="376"/>
    </location>
</feature>
<evidence type="ECO:0000256" key="3">
    <source>
        <dbReference type="ARBA" id="ARBA00022679"/>
    </source>
</evidence>
<evidence type="ECO:0000259" key="5">
    <source>
        <dbReference type="Pfam" id="PF00535"/>
    </source>
</evidence>
<keyword evidence="3 7" id="KW-0808">Transferase</keyword>
<proteinExistence type="inferred from homology"/>
<dbReference type="CDD" id="cd06423">
    <property type="entry name" value="CESA_like"/>
    <property type="match status" value="1"/>
</dbReference>
<dbReference type="Pfam" id="PF13632">
    <property type="entry name" value="Glyco_trans_2_3"/>
    <property type="match status" value="1"/>
</dbReference>
<keyword evidence="2" id="KW-0328">Glycosyltransferase</keyword>
<dbReference type="EMBL" id="JACAOA010000011">
    <property type="protein sequence ID" value="MBA5729225.1"/>
    <property type="molecule type" value="Genomic_DNA"/>
</dbReference>
<evidence type="ECO:0000259" key="6">
    <source>
        <dbReference type="Pfam" id="PF13632"/>
    </source>
</evidence>
<protein>
    <submittedName>
        <fullName evidence="7">Glycosyltransferase family 2 protein</fullName>
    </submittedName>
</protein>
<accession>A0A839A6M4</accession>
<dbReference type="Proteomes" id="UP000571018">
    <property type="component" value="Unassembled WGS sequence"/>
</dbReference>
<feature type="transmembrane region" description="Helical" evidence="4">
    <location>
        <begin position="395"/>
        <end position="417"/>
    </location>
</feature>
<reference evidence="7 8" key="1">
    <citation type="submission" date="2020-06" db="EMBL/GenBank/DDBJ databases">
        <title>Reclassification of Facklamia ignava, Facklamia soureckii and Facklami tabacinasalis as Falseniella iganva gen. nov., comb. nov., Hutsoniella ignava gen. nov., comb. nov., and Ruoffia tabacinasalis gen. nov., comb. nov and description of Ruoffia haltotolerans sp. nov., isolated from hypersaline Inland Sea of Qatar.</title>
        <authorList>
            <person name="Fotedar R."/>
            <person name="Sankaranarayanan K."/>
            <person name="Lawson P."/>
            <person name="Caldwell M."/>
            <person name="Zeyara A."/>
            <person name="Al Malki A."/>
            <person name="Ali M."/>
        </authorList>
    </citation>
    <scope>NUCLEOTIDE SEQUENCE [LARGE SCALE GENOMIC DNA]</scope>
    <source>
        <strain evidence="7 8">INB8</strain>
    </source>
</reference>
<keyword evidence="4" id="KW-0472">Membrane</keyword>
<gene>
    <name evidence="7" type="ORF">HW423_05445</name>
</gene>
<evidence type="ECO:0000256" key="1">
    <source>
        <dbReference type="ARBA" id="ARBA00006739"/>
    </source>
</evidence>